<name>A0A1T0CXI4_9GAMM</name>
<comment type="similarity">
    <text evidence="1">Belongs to the IS150/IS1296 orfA family.</text>
</comment>
<feature type="domain" description="Insertion element IS150 protein InsJ-like helix-turn-helix" evidence="3">
    <location>
        <begin position="8"/>
        <end position="54"/>
    </location>
</feature>
<dbReference type="Proteomes" id="UP000189800">
    <property type="component" value="Unassembled WGS sequence"/>
</dbReference>
<dbReference type="InterPro" id="IPR009057">
    <property type="entry name" value="Homeodomain-like_sf"/>
</dbReference>
<dbReference type="GO" id="GO:0043565">
    <property type="term" value="F:sequence-specific DNA binding"/>
    <property type="evidence" value="ECO:0007669"/>
    <property type="project" value="InterPro"/>
</dbReference>
<dbReference type="PANTHER" id="PTHR33795:SF1">
    <property type="entry name" value="INSERTION ELEMENT IS150 PROTEIN INSJ"/>
    <property type="match status" value="1"/>
</dbReference>
<feature type="compositionally biased region" description="Basic and acidic residues" evidence="2">
    <location>
        <begin position="123"/>
        <end position="136"/>
    </location>
</feature>
<dbReference type="Pfam" id="PF13518">
    <property type="entry name" value="HTH_28"/>
    <property type="match status" value="1"/>
</dbReference>
<proteinExistence type="inferred from homology"/>
<protein>
    <recommendedName>
        <fullName evidence="3">Insertion element IS150 protein InsJ-like helix-turn-helix domain-containing protein</fullName>
    </recommendedName>
</protein>
<dbReference type="EMBL" id="MUYU01000001">
    <property type="protein sequence ID" value="OOS26861.1"/>
    <property type="molecule type" value="Genomic_DNA"/>
</dbReference>
<keyword evidence="5" id="KW-1185">Reference proteome</keyword>
<evidence type="ECO:0000313" key="5">
    <source>
        <dbReference type="Proteomes" id="UP000189800"/>
    </source>
</evidence>
<comment type="caution">
    <text evidence="4">The sequence shown here is derived from an EMBL/GenBank/DDBJ whole genome shotgun (WGS) entry which is preliminary data.</text>
</comment>
<dbReference type="InterPro" id="IPR052057">
    <property type="entry name" value="IS150/IS1296_orfA-like"/>
</dbReference>
<dbReference type="OrthoDB" id="6650140at2"/>
<dbReference type="Gene3D" id="1.10.10.10">
    <property type="entry name" value="Winged helix-like DNA-binding domain superfamily/Winged helix DNA-binding domain"/>
    <property type="match status" value="1"/>
</dbReference>
<organism evidence="4 5">
    <name type="scientific">Moraxella pluranimalium</name>
    <dbReference type="NCBI Taxonomy" id="470453"/>
    <lineage>
        <taxon>Bacteria</taxon>
        <taxon>Pseudomonadati</taxon>
        <taxon>Pseudomonadota</taxon>
        <taxon>Gammaproteobacteria</taxon>
        <taxon>Moraxellales</taxon>
        <taxon>Moraxellaceae</taxon>
        <taxon>Moraxella</taxon>
    </lineage>
</organism>
<dbReference type="AlphaFoldDB" id="A0A1T0CXI4"/>
<evidence type="ECO:0000313" key="4">
    <source>
        <dbReference type="EMBL" id="OOS26861.1"/>
    </source>
</evidence>
<evidence type="ECO:0000256" key="1">
    <source>
        <dbReference type="ARBA" id="ARBA00038232"/>
    </source>
</evidence>
<dbReference type="InterPro" id="IPR010921">
    <property type="entry name" value="Trp_repressor/repl_initiator"/>
</dbReference>
<evidence type="ECO:0000259" key="3">
    <source>
        <dbReference type="Pfam" id="PF13518"/>
    </source>
</evidence>
<dbReference type="SUPFAM" id="SSF48295">
    <property type="entry name" value="TrpR-like"/>
    <property type="match status" value="1"/>
</dbReference>
<feature type="region of interest" description="Disordered" evidence="2">
    <location>
        <begin position="107"/>
        <end position="136"/>
    </location>
</feature>
<gene>
    <name evidence="4" type="ORF">B0680_00040</name>
</gene>
<dbReference type="InterPro" id="IPR055247">
    <property type="entry name" value="InsJ-like_HTH"/>
</dbReference>
<dbReference type="InterPro" id="IPR036388">
    <property type="entry name" value="WH-like_DNA-bd_sf"/>
</dbReference>
<dbReference type="PANTHER" id="PTHR33795">
    <property type="entry name" value="INSERTION ELEMENT IS150 PROTEIN INSJ"/>
    <property type="match status" value="1"/>
</dbReference>
<accession>A0A1T0CXI4</accession>
<reference evidence="4 5" key="1">
    <citation type="submission" date="2017-02" db="EMBL/GenBank/DDBJ databases">
        <title>Draft genome sequence of Moraxella pluranimalium CCUG 54913T type strain.</title>
        <authorList>
            <person name="Salva-Serra F."/>
            <person name="Engstrom-Jakobsson H."/>
            <person name="Thorell K."/>
            <person name="Jaen-Luchoro D."/>
            <person name="Gonzales-Siles L."/>
            <person name="Karlsson R."/>
            <person name="Yazdan S."/>
            <person name="Boulund F."/>
            <person name="Johnning A."/>
            <person name="Engstrand L."/>
            <person name="Kristiansson E."/>
            <person name="Moore E."/>
        </authorList>
    </citation>
    <scope>NUCLEOTIDE SEQUENCE [LARGE SCALE GENOMIC DNA]</scope>
    <source>
        <strain evidence="4 5">CCUG 54913</strain>
    </source>
</reference>
<dbReference type="STRING" id="470453.B0680_00040"/>
<sequence length="181" mass="20441">MTKYTMDFKLEVINHYHNGLSCNQIANLFGIESSIIQSWVRLYQTHGIDGIRPRTSKASYSPAFKHTAVLQLLAGQSIRTLAIELNISNHGLLCQWLKAYQTHGIMGLTPKPKGRRPMSKSTNKSDKAAKASKVAKTDKILTNEHAELLRRIQYLEAENAYLKKLDALIRQKHNASSPKKK</sequence>
<dbReference type="RefSeq" id="WP_078253012.1">
    <property type="nucleotide sequence ID" value="NZ_MUYU01000001.1"/>
</dbReference>
<dbReference type="SUPFAM" id="SSF46689">
    <property type="entry name" value="Homeodomain-like"/>
    <property type="match status" value="1"/>
</dbReference>
<evidence type="ECO:0000256" key="2">
    <source>
        <dbReference type="SAM" id="MobiDB-lite"/>
    </source>
</evidence>